<evidence type="ECO:0000256" key="1">
    <source>
        <dbReference type="SAM" id="MobiDB-lite"/>
    </source>
</evidence>
<dbReference type="Proteomes" id="UP001169027">
    <property type="component" value="Unassembled WGS sequence"/>
</dbReference>
<evidence type="ECO:0008006" key="4">
    <source>
        <dbReference type="Google" id="ProtNLM"/>
    </source>
</evidence>
<name>A0ABT8SDU6_9BURK</name>
<reference evidence="2" key="1">
    <citation type="submission" date="2023-06" db="EMBL/GenBank/DDBJ databases">
        <authorList>
            <person name="Jiang Y."/>
            <person name="Liu Q."/>
        </authorList>
    </citation>
    <scope>NUCLEOTIDE SEQUENCE</scope>
    <source>
        <strain evidence="2">CGMCC 1.12090</strain>
    </source>
</reference>
<protein>
    <recommendedName>
        <fullName evidence="4">ABC transporter substrate-binding protein</fullName>
    </recommendedName>
</protein>
<feature type="compositionally biased region" description="Low complexity" evidence="1">
    <location>
        <begin position="262"/>
        <end position="277"/>
    </location>
</feature>
<proteinExistence type="predicted"/>
<evidence type="ECO:0000313" key="3">
    <source>
        <dbReference type="Proteomes" id="UP001169027"/>
    </source>
</evidence>
<dbReference type="RefSeq" id="WP_301815367.1">
    <property type="nucleotide sequence ID" value="NZ_JAUJZH010000035.1"/>
</dbReference>
<dbReference type="EMBL" id="JAUKVY010000035">
    <property type="protein sequence ID" value="MDO1537099.1"/>
    <property type="molecule type" value="Genomic_DNA"/>
</dbReference>
<feature type="region of interest" description="Disordered" evidence="1">
    <location>
        <begin position="254"/>
        <end position="277"/>
    </location>
</feature>
<dbReference type="Gene3D" id="3.40.50.2300">
    <property type="match status" value="2"/>
</dbReference>
<organism evidence="2 3">
    <name type="scientific">Variovorax ginsengisoli</name>
    <dbReference type="NCBI Taxonomy" id="363844"/>
    <lineage>
        <taxon>Bacteria</taxon>
        <taxon>Pseudomonadati</taxon>
        <taxon>Pseudomonadota</taxon>
        <taxon>Betaproteobacteria</taxon>
        <taxon>Burkholderiales</taxon>
        <taxon>Comamonadaceae</taxon>
        <taxon>Variovorax</taxon>
    </lineage>
</organism>
<evidence type="ECO:0000313" key="2">
    <source>
        <dbReference type="EMBL" id="MDO1537099.1"/>
    </source>
</evidence>
<comment type="caution">
    <text evidence="2">The sequence shown here is derived from an EMBL/GenBank/DDBJ whole genome shotgun (WGS) entry which is preliminary data.</text>
</comment>
<sequence length="277" mass="30202">MRERIARTEARPGEAFDRNLATYLHEKYAHRPPRAIVVIGDPALNFILFHRPALFPGTPVVHVGIDKAYVQTLRPTQAQLLGVPVEYDFRGTVEQALHWHPGTRRLLVITGTSPRDRIWEARARAEFDDLADKPAMVEYLAGLSTEALKARLQGLGAGDLVFSPGYYRDGTGRDYSPRDAIAEIAAASPGAPVYGPFSAFIGTGIVGGRMPANRDMGRLAADAVNALFDGVAKEPGNTAYLRTGTMPARVQLPKLRRRPPGRRACAARSRRPSTPAG</sequence>
<keyword evidence="3" id="KW-1185">Reference proteome</keyword>
<gene>
    <name evidence="2" type="ORF">Q2T77_33015</name>
</gene>
<accession>A0ABT8SDU6</accession>